<dbReference type="GO" id="GO:0016020">
    <property type="term" value="C:membrane"/>
    <property type="evidence" value="ECO:0007669"/>
    <property type="project" value="TreeGrafter"/>
</dbReference>
<dbReference type="FunFam" id="3.10.120.10:FF:000003">
    <property type="entry name" value="membrane-associated progesterone receptor component 1"/>
    <property type="match status" value="1"/>
</dbReference>
<feature type="chain" id="PRO_5043474533" evidence="2">
    <location>
        <begin position="23"/>
        <end position="302"/>
    </location>
</feature>
<dbReference type="InterPro" id="IPR050577">
    <property type="entry name" value="MAPR/NEUFC/NENF-like"/>
</dbReference>
<proteinExistence type="inferred from homology"/>
<organism evidence="4 5">
    <name type="scientific">Favolaschia claudopus</name>
    <dbReference type="NCBI Taxonomy" id="2862362"/>
    <lineage>
        <taxon>Eukaryota</taxon>
        <taxon>Fungi</taxon>
        <taxon>Dikarya</taxon>
        <taxon>Basidiomycota</taxon>
        <taxon>Agaricomycotina</taxon>
        <taxon>Agaricomycetes</taxon>
        <taxon>Agaricomycetidae</taxon>
        <taxon>Agaricales</taxon>
        <taxon>Marasmiineae</taxon>
        <taxon>Mycenaceae</taxon>
        <taxon>Favolaschia</taxon>
    </lineage>
</organism>
<dbReference type="SUPFAM" id="SSF55856">
    <property type="entry name" value="Cytochrome b5-like heme/steroid binding domain"/>
    <property type="match status" value="1"/>
</dbReference>
<comment type="caution">
    <text evidence="4">The sequence shown here is derived from an EMBL/GenBank/DDBJ whole genome shotgun (WGS) entry which is preliminary data.</text>
</comment>
<dbReference type="Gene3D" id="3.10.120.10">
    <property type="entry name" value="Cytochrome b5-like heme/steroid binding domain"/>
    <property type="match status" value="1"/>
</dbReference>
<gene>
    <name evidence="4" type="ORF">R3P38DRAFT_3221602</name>
</gene>
<evidence type="ECO:0000259" key="3">
    <source>
        <dbReference type="SMART" id="SM01117"/>
    </source>
</evidence>
<feature type="signal peptide" evidence="2">
    <location>
        <begin position="1"/>
        <end position="22"/>
    </location>
</feature>
<keyword evidence="5" id="KW-1185">Reference proteome</keyword>
<feature type="domain" description="Cytochrome b5 heme-binding" evidence="3">
    <location>
        <begin position="182"/>
        <end position="278"/>
    </location>
</feature>
<dbReference type="AlphaFoldDB" id="A0AAW0A1S2"/>
<sequence>MLFNHATTFIAAALVVAVRVHGDIIAWSGDSCNGAEGGNVACDATCIGFEGRHSFEVVSGGSHCVTMFVGQNCDGQAFAFGPETAGNCINVNTGTPINTFRCSPDTSCHFSLESNVRAAKAGGNVTRHSDLLLLPAAYFASRFLRPTTLPVSSTPASAEERPVKSIMQAPRDDLAPPKDDPFTLTQLREFDGSDPSKPIYVSIKGTVFDVSTKADVYGSGKSYNIFAGKDGSKGLGMSSLKEEHAVPDYSGLPDAERKVLDDWHAFFSKRYNVVGKVVDLPAVVKQERQAFSEDSTPLANPL</sequence>
<reference evidence="4 5" key="1">
    <citation type="journal article" date="2024" name="J Genomics">
        <title>Draft genome sequencing and assembly of Favolaschia claudopus CIRM-BRFM 2984 isolated from oak limbs.</title>
        <authorList>
            <person name="Navarro D."/>
            <person name="Drula E."/>
            <person name="Chaduli D."/>
            <person name="Cazenave R."/>
            <person name="Ahrendt S."/>
            <person name="Wang J."/>
            <person name="Lipzen A."/>
            <person name="Daum C."/>
            <person name="Barry K."/>
            <person name="Grigoriev I.V."/>
            <person name="Favel A."/>
            <person name="Rosso M.N."/>
            <person name="Martin F."/>
        </authorList>
    </citation>
    <scope>NUCLEOTIDE SEQUENCE [LARGE SCALE GENOMIC DNA]</scope>
    <source>
        <strain evidence="4 5">CIRM-BRFM 2984</strain>
    </source>
</reference>
<dbReference type="Pfam" id="PF00173">
    <property type="entry name" value="Cyt-b5"/>
    <property type="match status" value="1"/>
</dbReference>
<dbReference type="Proteomes" id="UP001362999">
    <property type="component" value="Unassembled WGS sequence"/>
</dbReference>
<keyword evidence="2" id="KW-0732">Signal</keyword>
<dbReference type="GO" id="GO:0005783">
    <property type="term" value="C:endoplasmic reticulum"/>
    <property type="evidence" value="ECO:0007669"/>
    <property type="project" value="TreeGrafter"/>
</dbReference>
<protein>
    <submittedName>
        <fullName evidence="4">Cytochrome b5-like heme/steroid binding domain-containing protein</fullName>
    </submittedName>
</protein>
<dbReference type="InterPro" id="IPR036400">
    <property type="entry name" value="Cyt_B5-like_heme/steroid_sf"/>
</dbReference>
<evidence type="ECO:0000313" key="5">
    <source>
        <dbReference type="Proteomes" id="UP001362999"/>
    </source>
</evidence>
<comment type="similarity">
    <text evidence="1">Belongs to the cytochrome b5 family. MAPR subfamily.</text>
</comment>
<dbReference type="PANTHER" id="PTHR10281:SF115">
    <property type="entry name" value="BINDING PROTEIN, PUTATIVE (AFU_ORTHOLOGUE AFUA_4G06240)-RELATED"/>
    <property type="match status" value="1"/>
</dbReference>
<evidence type="ECO:0000313" key="4">
    <source>
        <dbReference type="EMBL" id="KAK6997028.1"/>
    </source>
</evidence>
<dbReference type="PANTHER" id="PTHR10281">
    <property type="entry name" value="MEMBRANE-ASSOCIATED PROGESTERONE RECEPTOR COMPONENT-RELATED"/>
    <property type="match status" value="1"/>
</dbReference>
<dbReference type="SMART" id="SM01117">
    <property type="entry name" value="Cyt-b5"/>
    <property type="match status" value="1"/>
</dbReference>
<dbReference type="GO" id="GO:0020037">
    <property type="term" value="F:heme binding"/>
    <property type="evidence" value="ECO:0007669"/>
    <property type="project" value="UniProtKB-ARBA"/>
</dbReference>
<dbReference type="EMBL" id="JAWWNJ010000095">
    <property type="protein sequence ID" value="KAK6997028.1"/>
    <property type="molecule type" value="Genomic_DNA"/>
</dbReference>
<accession>A0AAW0A1S2</accession>
<name>A0AAW0A1S2_9AGAR</name>
<evidence type="ECO:0000256" key="2">
    <source>
        <dbReference type="SAM" id="SignalP"/>
    </source>
</evidence>
<evidence type="ECO:0000256" key="1">
    <source>
        <dbReference type="ARBA" id="ARBA00038357"/>
    </source>
</evidence>
<dbReference type="InterPro" id="IPR001199">
    <property type="entry name" value="Cyt_B5-like_heme/steroid-bd"/>
</dbReference>